<dbReference type="PANTHER" id="PTHR11474:SF127">
    <property type="entry name" value="TYROSINASE COPPER-BINDING DOMAIN-CONTAINING PROTEIN"/>
    <property type="match status" value="1"/>
</dbReference>
<dbReference type="InterPro" id="IPR008922">
    <property type="entry name" value="Di-copper_centre_dom_sf"/>
</dbReference>
<organism evidence="4 5">
    <name type="scientific">Lecanosticta acicola</name>
    <dbReference type="NCBI Taxonomy" id="111012"/>
    <lineage>
        <taxon>Eukaryota</taxon>
        <taxon>Fungi</taxon>
        <taxon>Dikarya</taxon>
        <taxon>Ascomycota</taxon>
        <taxon>Pezizomycotina</taxon>
        <taxon>Dothideomycetes</taxon>
        <taxon>Dothideomycetidae</taxon>
        <taxon>Mycosphaerellales</taxon>
        <taxon>Mycosphaerellaceae</taxon>
        <taxon>Lecanosticta</taxon>
    </lineage>
</organism>
<proteinExistence type="predicted"/>
<evidence type="ECO:0000259" key="2">
    <source>
        <dbReference type="PROSITE" id="PS00497"/>
    </source>
</evidence>
<dbReference type="Gene3D" id="1.10.1280.10">
    <property type="entry name" value="Di-copper center containing domain from catechol oxidase"/>
    <property type="match status" value="1"/>
</dbReference>
<keyword evidence="5" id="KW-1185">Reference proteome</keyword>
<keyword evidence="1" id="KW-0479">Metal-binding</keyword>
<dbReference type="PRINTS" id="PR00092">
    <property type="entry name" value="TYROSINASE"/>
</dbReference>
<evidence type="ECO:0000313" key="5">
    <source>
        <dbReference type="Proteomes" id="UP001296104"/>
    </source>
</evidence>
<dbReference type="PROSITE" id="PS00497">
    <property type="entry name" value="TYROSINASE_1"/>
    <property type="match status" value="1"/>
</dbReference>
<name>A0AAI8YZG9_9PEZI</name>
<dbReference type="PROSITE" id="PS00498">
    <property type="entry name" value="TYROSINASE_2"/>
    <property type="match status" value="1"/>
</dbReference>
<dbReference type="PANTHER" id="PTHR11474">
    <property type="entry name" value="TYROSINASE FAMILY MEMBER"/>
    <property type="match status" value="1"/>
</dbReference>
<evidence type="ECO:0000313" key="4">
    <source>
        <dbReference type="EMBL" id="CAK4025333.1"/>
    </source>
</evidence>
<dbReference type="InterPro" id="IPR002227">
    <property type="entry name" value="Tyrosinase_Cu-bd"/>
</dbReference>
<feature type="domain" description="Tyrosinase copper-binding" evidence="2">
    <location>
        <begin position="150"/>
        <end position="167"/>
    </location>
</feature>
<comment type="caution">
    <text evidence="4">The sequence shown here is derived from an EMBL/GenBank/DDBJ whole genome shotgun (WGS) entry which is preliminary data.</text>
</comment>
<gene>
    <name evidence="4" type="ORF">LECACI_7A004963</name>
</gene>
<reference evidence="4" key="1">
    <citation type="submission" date="2023-11" db="EMBL/GenBank/DDBJ databases">
        <authorList>
            <person name="Alioto T."/>
            <person name="Alioto T."/>
            <person name="Gomez Garrido J."/>
        </authorList>
    </citation>
    <scope>NUCLEOTIDE SEQUENCE</scope>
</reference>
<dbReference type="Pfam" id="PF00264">
    <property type="entry name" value="Tyrosinase"/>
    <property type="match status" value="1"/>
</dbReference>
<dbReference type="GO" id="GO:0046872">
    <property type="term" value="F:metal ion binding"/>
    <property type="evidence" value="ECO:0007669"/>
    <property type="project" value="UniProtKB-KW"/>
</dbReference>
<dbReference type="Proteomes" id="UP001296104">
    <property type="component" value="Unassembled WGS sequence"/>
</dbReference>
<evidence type="ECO:0000256" key="1">
    <source>
        <dbReference type="ARBA" id="ARBA00022723"/>
    </source>
</evidence>
<sequence>MWGFKPIRHLSATKLDANTENARQYQPILDERPENEKELVEGEEPYFSQGRDRRLGSFASNTAKLTLLAICAILICWIVQPLVLPQHCENGKTPTVRREWRSLALERRKNYISALECLVNKPSKLQPDHLSASRFYDFAWTHAHTGSVAHESAAFLSWHRWLVQLFENTLRDECGYSDPLPYWDWTKDWKHIEQAPVFSIENGFGGNGDPNRGWCLHEGPFAGAKLPFENSSLCLSRKFAQGTTFNASHLSSRYVSVTLSKKTYADFLLAMEDGPHDDIPQGVRGTFMSFYAPADPLFFLHHAQLDRIWWMWQRKSAANARAYERIPGKHGIKAALGSLTDVLPFAGLGDNVVVEEIMNTEKGRLCYRYG</sequence>
<evidence type="ECO:0000259" key="3">
    <source>
        <dbReference type="PROSITE" id="PS00498"/>
    </source>
</evidence>
<dbReference type="GO" id="GO:0016491">
    <property type="term" value="F:oxidoreductase activity"/>
    <property type="evidence" value="ECO:0007669"/>
    <property type="project" value="InterPro"/>
</dbReference>
<dbReference type="EMBL" id="CAVMBE010000030">
    <property type="protein sequence ID" value="CAK4025333.1"/>
    <property type="molecule type" value="Genomic_DNA"/>
</dbReference>
<dbReference type="AlphaFoldDB" id="A0AAI8YZG9"/>
<dbReference type="SUPFAM" id="SSF48056">
    <property type="entry name" value="Di-copper centre-containing domain"/>
    <property type="match status" value="1"/>
</dbReference>
<dbReference type="InterPro" id="IPR050316">
    <property type="entry name" value="Tyrosinase/Hemocyanin"/>
</dbReference>
<protein>
    <submittedName>
        <fullName evidence="4">Di-copper centre-containing</fullName>
    </submittedName>
</protein>
<feature type="domain" description="Tyrosinase copper-binding" evidence="3">
    <location>
        <begin position="295"/>
        <end position="306"/>
    </location>
</feature>
<accession>A0AAI8YZG9</accession>